<dbReference type="InterPro" id="IPR035969">
    <property type="entry name" value="Rab-GAP_TBC_sf"/>
</dbReference>
<accession>A0A0G4ILG0</accession>
<gene>
    <name evidence="3" type="ORF">PBRA_004640</name>
    <name evidence="4" type="ORF">PLBR_LOCUS715</name>
</gene>
<dbReference type="PROSITE" id="PS50086">
    <property type="entry name" value="TBC_RABGAP"/>
    <property type="match status" value="1"/>
</dbReference>
<dbReference type="Pfam" id="PF00566">
    <property type="entry name" value="RabGAP-TBC"/>
    <property type="match status" value="1"/>
</dbReference>
<keyword evidence="5" id="KW-1185">Reference proteome</keyword>
<dbReference type="OrthoDB" id="27140at2759"/>
<name>A0A0G4ILG0_PLABS</name>
<keyword evidence="4" id="KW-0496">Mitochondrion</keyword>
<sequence length="368" mass="41787">MSETAVGDYQPADSCAFSLADFEDIMSADGPVDIERLREASRMGVPLAVRGDVWKHLLGVARPDHAENFAAQRRMQSEFVAIQQRTLEDVDPVRRLSPDLLKQLRAEIRRHYTNLQRQLEETYEEWSESVSRGVFGIPGQHDADGTNVTASATEDSGDTTELSSCGSTVAASSAMTYDADRLLLLERLLVMYFSANNVEFQLSAVYLMSPFMHCMSDPCSIYFSFLSLQEYVEAIESVGIDRLLAKFMMLFRTFEPDLCSHFEDEELRPNEWALQWLRHLLSAELPFQCVLRLWDTYFARHADADLHVFVCLAILNLCKETLLECEYCELKASLQQLPNLDIDHLLALANTLQSQARNAWSSVFNNIT</sequence>
<dbReference type="GO" id="GO:0005096">
    <property type="term" value="F:GTPase activator activity"/>
    <property type="evidence" value="ECO:0007669"/>
    <property type="project" value="TreeGrafter"/>
</dbReference>
<dbReference type="EMBL" id="CDSF01000046">
    <property type="protein sequence ID" value="CEO95950.1"/>
    <property type="molecule type" value="Genomic_DNA"/>
</dbReference>
<dbReference type="EMBL" id="OVEO01000001">
    <property type="protein sequence ID" value="SPQ93500.1"/>
    <property type="molecule type" value="Genomic_DNA"/>
</dbReference>
<evidence type="ECO:0000313" key="4">
    <source>
        <dbReference type="EMBL" id="SPQ93500.1"/>
    </source>
</evidence>
<dbReference type="Gene3D" id="1.10.10.750">
    <property type="entry name" value="Ypt/Rab-GAP domain of gyp1p, domain 1"/>
    <property type="match status" value="1"/>
</dbReference>
<feature type="domain" description="Rab-GAP TBC" evidence="2">
    <location>
        <begin position="44"/>
        <end position="301"/>
    </location>
</feature>
<evidence type="ECO:0000313" key="6">
    <source>
        <dbReference type="Proteomes" id="UP000290189"/>
    </source>
</evidence>
<organism evidence="3 5">
    <name type="scientific">Plasmodiophora brassicae</name>
    <name type="common">Clubroot disease agent</name>
    <dbReference type="NCBI Taxonomy" id="37360"/>
    <lineage>
        <taxon>Eukaryota</taxon>
        <taxon>Sar</taxon>
        <taxon>Rhizaria</taxon>
        <taxon>Endomyxa</taxon>
        <taxon>Phytomyxea</taxon>
        <taxon>Plasmodiophorida</taxon>
        <taxon>Plasmodiophoridae</taxon>
        <taxon>Plasmodiophora</taxon>
    </lineage>
</organism>
<reference evidence="3 5" key="1">
    <citation type="submission" date="2015-02" db="EMBL/GenBank/DDBJ databases">
        <authorList>
            <person name="Chooi Y.-H."/>
        </authorList>
    </citation>
    <scope>NUCLEOTIDE SEQUENCE [LARGE SCALE GENOMIC DNA]</scope>
    <source>
        <strain evidence="3">E3</strain>
    </source>
</reference>
<evidence type="ECO:0000259" key="2">
    <source>
        <dbReference type="PROSITE" id="PS50086"/>
    </source>
</evidence>
<evidence type="ECO:0000313" key="5">
    <source>
        <dbReference type="Proteomes" id="UP000039324"/>
    </source>
</evidence>
<dbReference type="Proteomes" id="UP000039324">
    <property type="component" value="Unassembled WGS sequence"/>
</dbReference>
<geneLocation type="mitochondrion" evidence="4"/>
<dbReference type="OMA" id="QAYNIRD"/>
<dbReference type="InterPro" id="IPR000195">
    <property type="entry name" value="Rab-GAP-TBC_dom"/>
</dbReference>
<dbReference type="PANTHER" id="PTHR22957:SF268">
    <property type="entry name" value="ANKYRIN REPEAT-CONTAINING PROTEIN"/>
    <property type="match status" value="1"/>
</dbReference>
<dbReference type="Proteomes" id="UP000290189">
    <property type="component" value="Unassembled WGS sequence"/>
</dbReference>
<protein>
    <recommendedName>
        <fullName evidence="2">Rab-GAP TBC domain-containing protein</fullName>
    </recommendedName>
</protein>
<feature type="region of interest" description="Disordered" evidence="1">
    <location>
        <begin position="139"/>
        <end position="163"/>
    </location>
</feature>
<dbReference type="PANTHER" id="PTHR22957">
    <property type="entry name" value="TBC1 DOMAIN FAMILY MEMBER GTPASE-ACTIVATING PROTEIN"/>
    <property type="match status" value="1"/>
</dbReference>
<reference evidence="4 6" key="2">
    <citation type="submission" date="2018-03" db="EMBL/GenBank/DDBJ databases">
        <authorList>
            <person name="Fogelqvist J."/>
        </authorList>
    </citation>
    <scope>NUCLEOTIDE SEQUENCE [LARGE SCALE GENOMIC DNA]</scope>
</reference>
<proteinExistence type="predicted"/>
<feature type="compositionally biased region" description="Polar residues" evidence="1">
    <location>
        <begin position="146"/>
        <end position="163"/>
    </location>
</feature>
<dbReference type="AlphaFoldDB" id="A0A0G4ILG0"/>
<dbReference type="SUPFAM" id="SSF47923">
    <property type="entry name" value="Ypt/Rab-GAP domain of gyp1p"/>
    <property type="match status" value="2"/>
</dbReference>
<evidence type="ECO:0000313" key="3">
    <source>
        <dbReference type="EMBL" id="CEO95950.1"/>
    </source>
</evidence>
<dbReference type="SMART" id="SM00164">
    <property type="entry name" value="TBC"/>
    <property type="match status" value="1"/>
</dbReference>
<evidence type="ECO:0000256" key="1">
    <source>
        <dbReference type="SAM" id="MobiDB-lite"/>
    </source>
</evidence>
<dbReference type="Gene3D" id="1.10.472.80">
    <property type="entry name" value="Ypt/Rab-GAP domain of gyp1p, domain 3"/>
    <property type="match status" value="1"/>
</dbReference>